<dbReference type="PANTHER" id="PTHR31973:SF188">
    <property type="entry name" value="POLYPROTEIN, PUTATIVE-RELATED"/>
    <property type="match status" value="1"/>
</dbReference>
<dbReference type="Proteomes" id="UP000233837">
    <property type="component" value="Unassembled WGS sequence"/>
</dbReference>
<protein>
    <recommendedName>
        <fullName evidence="1">MULE transposase domain-containing protein</fullName>
    </recommendedName>
</protein>
<dbReference type="AlphaFoldDB" id="A0A2I0WGB1"/>
<accession>A0A2I0WGB1</accession>
<reference evidence="2 3" key="2">
    <citation type="journal article" date="2017" name="Nature">
        <title>The Apostasia genome and the evolution of orchids.</title>
        <authorList>
            <person name="Zhang G.Q."/>
            <person name="Liu K.W."/>
            <person name="Li Z."/>
            <person name="Lohaus R."/>
            <person name="Hsiao Y.Y."/>
            <person name="Niu S.C."/>
            <person name="Wang J.Y."/>
            <person name="Lin Y.C."/>
            <person name="Xu Q."/>
            <person name="Chen L.J."/>
            <person name="Yoshida K."/>
            <person name="Fujiwara S."/>
            <person name="Wang Z.W."/>
            <person name="Zhang Y.Q."/>
            <person name="Mitsuda N."/>
            <person name="Wang M."/>
            <person name="Liu G.H."/>
            <person name="Pecoraro L."/>
            <person name="Huang H.X."/>
            <person name="Xiao X.J."/>
            <person name="Lin M."/>
            <person name="Wu X.Y."/>
            <person name="Wu W.L."/>
            <person name="Chen Y.Y."/>
            <person name="Chang S.B."/>
            <person name="Sakamoto S."/>
            <person name="Ohme-Takagi M."/>
            <person name="Yagi M."/>
            <person name="Zeng S.J."/>
            <person name="Shen C.Y."/>
            <person name="Yeh C.M."/>
            <person name="Luo Y.B."/>
            <person name="Tsai W.C."/>
            <person name="Van de Peer Y."/>
            <person name="Liu Z.J."/>
        </authorList>
    </citation>
    <scope>NUCLEOTIDE SEQUENCE [LARGE SCALE GENOMIC DNA]</scope>
    <source>
        <tissue evidence="2">The whole plant</tissue>
    </source>
</reference>
<gene>
    <name evidence="2" type="ORF">MA16_Dca004895</name>
</gene>
<evidence type="ECO:0000313" key="2">
    <source>
        <dbReference type="EMBL" id="PKU74704.1"/>
    </source>
</evidence>
<name>A0A2I0WGB1_9ASPA</name>
<keyword evidence="3" id="KW-1185">Reference proteome</keyword>
<dbReference type="InterPro" id="IPR018289">
    <property type="entry name" value="MULE_transposase_dom"/>
</dbReference>
<sequence length="195" mass="22772">MMLWRAREQACNTIFGLVDDSYKWVQTLKVELLERNLGSHITYTCDSSDHSFQRFYVSFKVCAEGFINGCRPLISMDACHLKSKYLGVLLSANALDGNNGLFNIAYVVVETESKQTWSWFLNNLTVTIGMNIEPLAFISDMKKYLGEAIREIYPEAEYRVCIRHLWKNLKKKLSLQRWVKTLRFGFDCRKCLYKH</sequence>
<evidence type="ECO:0000313" key="3">
    <source>
        <dbReference type="Proteomes" id="UP000233837"/>
    </source>
</evidence>
<dbReference type="EMBL" id="KZ502668">
    <property type="protein sequence ID" value="PKU74704.1"/>
    <property type="molecule type" value="Genomic_DNA"/>
</dbReference>
<reference evidence="2 3" key="1">
    <citation type="journal article" date="2016" name="Sci. Rep.">
        <title>The Dendrobium catenatum Lindl. genome sequence provides insights into polysaccharide synthase, floral development and adaptive evolution.</title>
        <authorList>
            <person name="Zhang G.Q."/>
            <person name="Xu Q."/>
            <person name="Bian C."/>
            <person name="Tsai W.C."/>
            <person name="Yeh C.M."/>
            <person name="Liu K.W."/>
            <person name="Yoshida K."/>
            <person name="Zhang L.S."/>
            <person name="Chang S.B."/>
            <person name="Chen F."/>
            <person name="Shi Y."/>
            <person name="Su Y.Y."/>
            <person name="Zhang Y.Q."/>
            <person name="Chen L.J."/>
            <person name="Yin Y."/>
            <person name="Lin M."/>
            <person name="Huang H."/>
            <person name="Deng H."/>
            <person name="Wang Z.W."/>
            <person name="Zhu S.L."/>
            <person name="Zhao X."/>
            <person name="Deng C."/>
            <person name="Niu S.C."/>
            <person name="Huang J."/>
            <person name="Wang M."/>
            <person name="Liu G.H."/>
            <person name="Yang H.J."/>
            <person name="Xiao X.J."/>
            <person name="Hsiao Y.Y."/>
            <person name="Wu W.L."/>
            <person name="Chen Y.Y."/>
            <person name="Mitsuda N."/>
            <person name="Ohme-Takagi M."/>
            <person name="Luo Y.B."/>
            <person name="Van de Peer Y."/>
            <person name="Liu Z.J."/>
        </authorList>
    </citation>
    <scope>NUCLEOTIDE SEQUENCE [LARGE SCALE GENOMIC DNA]</scope>
    <source>
        <tissue evidence="2">The whole plant</tissue>
    </source>
</reference>
<organism evidence="2 3">
    <name type="scientific">Dendrobium catenatum</name>
    <dbReference type="NCBI Taxonomy" id="906689"/>
    <lineage>
        <taxon>Eukaryota</taxon>
        <taxon>Viridiplantae</taxon>
        <taxon>Streptophyta</taxon>
        <taxon>Embryophyta</taxon>
        <taxon>Tracheophyta</taxon>
        <taxon>Spermatophyta</taxon>
        <taxon>Magnoliopsida</taxon>
        <taxon>Liliopsida</taxon>
        <taxon>Asparagales</taxon>
        <taxon>Orchidaceae</taxon>
        <taxon>Epidendroideae</taxon>
        <taxon>Malaxideae</taxon>
        <taxon>Dendrobiinae</taxon>
        <taxon>Dendrobium</taxon>
    </lineage>
</organism>
<feature type="domain" description="MULE transposase" evidence="1">
    <location>
        <begin position="74"/>
        <end position="168"/>
    </location>
</feature>
<proteinExistence type="predicted"/>
<evidence type="ECO:0000259" key="1">
    <source>
        <dbReference type="Pfam" id="PF10551"/>
    </source>
</evidence>
<dbReference type="Pfam" id="PF10551">
    <property type="entry name" value="MULE"/>
    <property type="match status" value="1"/>
</dbReference>
<dbReference type="PANTHER" id="PTHR31973">
    <property type="entry name" value="POLYPROTEIN, PUTATIVE-RELATED"/>
    <property type="match status" value="1"/>
</dbReference>